<gene>
    <name evidence="1" type="ORF">D9757_006683</name>
</gene>
<keyword evidence="2" id="KW-1185">Reference proteome</keyword>
<evidence type="ECO:0000313" key="1">
    <source>
        <dbReference type="EMBL" id="KAF5386341.1"/>
    </source>
</evidence>
<dbReference type="AlphaFoldDB" id="A0A8H5HMS7"/>
<accession>A0A8H5HMS7</accession>
<protein>
    <recommendedName>
        <fullName evidence="3">Terpenoid synthase</fullName>
    </recommendedName>
</protein>
<dbReference type="OrthoDB" id="3349471at2759"/>
<dbReference type="Pfam" id="PF19086">
    <property type="entry name" value="Terpene_syn_C_2"/>
    <property type="match status" value="1"/>
</dbReference>
<sequence>MAPFATKTIDTSSVSAYFSSFTVKNCEFEALPTIQDGLRVTIQSCTAPATRERKKAEYRHTNPAGHLFGLCFPTSDKNRLKYVVQFIEFLCIVDDVMEDLPFGEACIEHAILRQALYEKYDGDHYAGLAAGGMKAFLREIRVDLLANDDPSGKNASLLKTLDVSLHNRDSVDIEFESLERYIPYRKTNFDYEFVCQLIRWSSGIPLRLEGKEEVLAQKYEHSIGVIVGLSNDYFSWEMERKQPTDRIRNAVAVLRTEYSLPDNQAKSMLKGVIVDEEEKAKKLRAEIDAGKGYSDDLKKYLSALELFAAGYGYWCSTSPR</sequence>
<dbReference type="SUPFAM" id="SSF48576">
    <property type="entry name" value="Terpenoid synthases"/>
    <property type="match status" value="1"/>
</dbReference>
<evidence type="ECO:0008006" key="3">
    <source>
        <dbReference type="Google" id="ProtNLM"/>
    </source>
</evidence>
<evidence type="ECO:0000313" key="2">
    <source>
        <dbReference type="Proteomes" id="UP000518752"/>
    </source>
</evidence>
<comment type="caution">
    <text evidence="1">The sequence shown here is derived from an EMBL/GenBank/DDBJ whole genome shotgun (WGS) entry which is preliminary data.</text>
</comment>
<organism evidence="1 2">
    <name type="scientific">Collybiopsis confluens</name>
    <dbReference type="NCBI Taxonomy" id="2823264"/>
    <lineage>
        <taxon>Eukaryota</taxon>
        <taxon>Fungi</taxon>
        <taxon>Dikarya</taxon>
        <taxon>Basidiomycota</taxon>
        <taxon>Agaricomycotina</taxon>
        <taxon>Agaricomycetes</taxon>
        <taxon>Agaricomycetidae</taxon>
        <taxon>Agaricales</taxon>
        <taxon>Marasmiineae</taxon>
        <taxon>Omphalotaceae</taxon>
        <taxon>Collybiopsis</taxon>
    </lineage>
</organism>
<proteinExistence type="predicted"/>
<dbReference type="Proteomes" id="UP000518752">
    <property type="component" value="Unassembled WGS sequence"/>
</dbReference>
<dbReference type="Gene3D" id="1.10.600.10">
    <property type="entry name" value="Farnesyl Diphosphate Synthase"/>
    <property type="match status" value="1"/>
</dbReference>
<dbReference type="EMBL" id="JAACJN010000036">
    <property type="protein sequence ID" value="KAF5386341.1"/>
    <property type="molecule type" value="Genomic_DNA"/>
</dbReference>
<reference evidence="1 2" key="1">
    <citation type="journal article" date="2020" name="ISME J.">
        <title>Uncovering the hidden diversity of litter-decomposition mechanisms in mushroom-forming fungi.</title>
        <authorList>
            <person name="Floudas D."/>
            <person name="Bentzer J."/>
            <person name="Ahren D."/>
            <person name="Johansson T."/>
            <person name="Persson P."/>
            <person name="Tunlid A."/>
        </authorList>
    </citation>
    <scope>NUCLEOTIDE SEQUENCE [LARGE SCALE GENOMIC DNA]</scope>
    <source>
        <strain evidence="1 2">CBS 406.79</strain>
    </source>
</reference>
<name>A0A8H5HMS7_9AGAR</name>
<dbReference type="InterPro" id="IPR008949">
    <property type="entry name" value="Isoprenoid_synthase_dom_sf"/>
</dbReference>